<evidence type="ECO:0000313" key="2">
    <source>
        <dbReference type="EMBL" id="GHP08681.1"/>
    </source>
</evidence>
<feature type="chain" id="PRO_5033023636" evidence="1">
    <location>
        <begin position="24"/>
        <end position="496"/>
    </location>
</feature>
<dbReference type="SMART" id="SM00191">
    <property type="entry name" value="Int_alpha"/>
    <property type="match status" value="5"/>
</dbReference>
<organism evidence="2 3">
    <name type="scientific">Pycnococcus provasolii</name>
    <dbReference type="NCBI Taxonomy" id="41880"/>
    <lineage>
        <taxon>Eukaryota</taxon>
        <taxon>Viridiplantae</taxon>
        <taxon>Chlorophyta</taxon>
        <taxon>Pseudoscourfieldiophyceae</taxon>
        <taxon>Pseudoscourfieldiales</taxon>
        <taxon>Pycnococcaceae</taxon>
        <taxon>Pycnococcus</taxon>
    </lineage>
</organism>
<evidence type="ECO:0000256" key="1">
    <source>
        <dbReference type="SAM" id="SignalP"/>
    </source>
</evidence>
<dbReference type="Proteomes" id="UP000660262">
    <property type="component" value="Unassembled WGS sequence"/>
</dbReference>
<dbReference type="PANTHER" id="PTHR36220:SF1">
    <property type="entry name" value="GAMMA TUBULIN COMPLEX COMPONENT C-TERMINAL DOMAIN-CONTAINING PROTEIN"/>
    <property type="match status" value="1"/>
</dbReference>
<feature type="signal peptide" evidence="1">
    <location>
        <begin position="1"/>
        <end position="23"/>
    </location>
</feature>
<sequence length="496" mass="51547">MAMAPSCFLLALTLCLCCRLSWAFDSFRSTSPTFSLDDARAKAWWAPWHRAHVTSFNVSANDNVGGALAVTSGYPGNVTLAAGAAHANYATRAQYVALFSGGGSQWTQTALLQDPLGVTSGDSLFGASLALSPTGVLAVGARNAPRGTSTVGGVVYIYACGLPCYRDAVTRLDPWKIYATLTPPVEDETYGFGYAVTFGDDRVENDKDASATYLFVSAPTRTAVETVYVYGGQGATWTLKQTIASPSQGTQVNFGHALASRRGTLVVGASKTSSDAGAVYLYRLSGTTWTLSDTLAGATTGDRLGYSVAIGWDFVAAGAPAANTTRGQVHVFALTASTVATSATVTIENPLSSKHATTADAFGASVGAHEDILSAGISGASIPAKLTNVGTAVTGRGATFAYYISGKDSEATILSRLETDDDEQNALSSTATPGVSGVVVYDGGVYVANKAKLVYDKRLGEAKTAGGAVNVLPCSELLVRFRFWQATCHWSTGEPP</sequence>
<gene>
    <name evidence="2" type="ORF">PPROV_000741800</name>
</gene>
<dbReference type="InterPro" id="IPR028994">
    <property type="entry name" value="Integrin_alpha_N"/>
</dbReference>
<dbReference type="Gene3D" id="2.130.10.130">
    <property type="entry name" value="Integrin alpha, N-terminal"/>
    <property type="match status" value="1"/>
</dbReference>
<protein>
    <submittedName>
        <fullName evidence="2">Uncharacterized protein</fullName>
    </submittedName>
</protein>
<dbReference type="SUPFAM" id="SSF69318">
    <property type="entry name" value="Integrin alpha N-terminal domain"/>
    <property type="match status" value="1"/>
</dbReference>
<keyword evidence="1" id="KW-0732">Signal</keyword>
<dbReference type="EMBL" id="BNJQ01000021">
    <property type="protein sequence ID" value="GHP08681.1"/>
    <property type="molecule type" value="Genomic_DNA"/>
</dbReference>
<comment type="caution">
    <text evidence="2">The sequence shown here is derived from an EMBL/GenBank/DDBJ whole genome shotgun (WGS) entry which is preliminary data.</text>
</comment>
<dbReference type="PANTHER" id="PTHR36220">
    <property type="entry name" value="UNNAMED PRODUCT"/>
    <property type="match status" value="1"/>
</dbReference>
<accession>A0A830HT76</accession>
<dbReference type="AlphaFoldDB" id="A0A830HT76"/>
<name>A0A830HT76_9CHLO</name>
<keyword evidence="3" id="KW-1185">Reference proteome</keyword>
<dbReference type="InterPro" id="IPR013519">
    <property type="entry name" value="Int_alpha_beta-p"/>
</dbReference>
<evidence type="ECO:0000313" key="3">
    <source>
        <dbReference type="Proteomes" id="UP000660262"/>
    </source>
</evidence>
<reference evidence="2" key="1">
    <citation type="submission" date="2020-10" db="EMBL/GenBank/DDBJ databases">
        <title>Unveiling of a novel bifunctional photoreceptor, Dualchrome1, isolated from a cosmopolitan green alga.</title>
        <authorList>
            <person name="Suzuki S."/>
            <person name="Kawachi M."/>
        </authorList>
    </citation>
    <scope>NUCLEOTIDE SEQUENCE</scope>
    <source>
        <strain evidence="2">NIES 2893</strain>
    </source>
</reference>
<proteinExistence type="predicted"/>